<name>A0ABQ1QHZ9_9RHOB</name>
<reference evidence="3" key="1">
    <citation type="journal article" date="2019" name="Int. J. Syst. Evol. Microbiol.">
        <title>The Global Catalogue of Microorganisms (GCM) 10K type strain sequencing project: providing services to taxonomists for standard genome sequencing and annotation.</title>
        <authorList>
            <consortium name="The Broad Institute Genomics Platform"/>
            <consortium name="The Broad Institute Genome Sequencing Center for Infectious Disease"/>
            <person name="Wu L."/>
            <person name="Ma J."/>
        </authorList>
    </citation>
    <scope>NUCLEOTIDE SEQUENCE [LARGE SCALE GENOMIC DNA]</scope>
    <source>
        <strain evidence="3">CGMCC 1.12922</strain>
    </source>
</reference>
<proteinExistence type="predicted"/>
<accession>A0ABQ1QHZ9</accession>
<sequence length="178" mass="19441">MSLAKFVASAMVLLTSFTPAASQETVSEEATETIRYRYTGDGLIPVDQEIDRELLLPDSKAPAFQLAQGLGYAKIDPSGKIESIFTPEYLGSGELSLDKLPAGYGIQAVNFFGRKQVSAEEVQTILVDAFNSTFDSICAAERKLQTVRFSTEIGIDFGVTAKVILEAEMKPREDCQEE</sequence>
<keyword evidence="3" id="KW-1185">Reference proteome</keyword>
<evidence type="ECO:0008006" key="4">
    <source>
        <dbReference type="Google" id="ProtNLM"/>
    </source>
</evidence>
<feature type="signal peptide" evidence="1">
    <location>
        <begin position="1"/>
        <end position="20"/>
    </location>
</feature>
<dbReference type="RefSeq" id="WP_188526269.1">
    <property type="nucleotide sequence ID" value="NZ_BMGI01000001.1"/>
</dbReference>
<feature type="chain" id="PRO_5047202899" description="DUF1400 domain-containing protein" evidence="1">
    <location>
        <begin position="21"/>
        <end position="178"/>
    </location>
</feature>
<evidence type="ECO:0000313" key="3">
    <source>
        <dbReference type="Proteomes" id="UP000617355"/>
    </source>
</evidence>
<gene>
    <name evidence="2" type="ORF">GCM10011358_07630</name>
</gene>
<dbReference type="EMBL" id="BMGI01000001">
    <property type="protein sequence ID" value="GGD25611.1"/>
    <property type="molecule type" value="Genomic_DNA"/>
</dbReference>
<comment type="caution">
    <text evidence="2">The sequence shown here is derived from an EMBL/GenBank/DDBJ whole genome shotgun (WGS) entry which is preliminary data.</text>
</comment>
<evidence type="ECO:0000256" key="1">
    <source>
        <dbReference type="SAM" id="SignalP"/>
    </source>
</evidence>
<keyword evidence="1" id="KW-0732">Signal</keyword>
<organism evidence="2 3">
    <name type="scientific">Sinisalibacter lacisalsi</name>
    <dbReference type="NCBI Taxonomy" id="1526570"/>
    <lineage>
        <taxon>Bacteria</taxon>
        <taxon>Pseudomonadati</taxon>
        <taxon>Pseudomonadota</taxon>
        <taxon>Alphaproteobacteria</taxon>
        <taxon>Rhodobacterales</taxon>
        <taxon>Roseobacteraceae</taxon>
        <taxon>Sinisalibacter</taxon>
    </lineage>
</organism>
<protein>
    <recommendedName>
        <fullName evidence="4">DUF1400 domain-containing protein</fullName>
    </recommendedName>
</protein>
<evidence type="ECO:0000313" key="2">
    <source>
        <dbReference type="EMBL" id="GGD25611.1"/>
    </source>
</evidence>
<dbReference type="Proteomes" id="UP000617355">
    <property type="component" value="Unassembled WGS sequence"/>
</dbReference>